<organism evidence="1 2">
    <name type="scientific">Terrimonas rubra</name>
    <dbReference type="NCBI Taxonomy" id="1035890"/>
    <lineage>
        <taxon>Bacteria</taxon>
        <taxon>Pseudomonadati</taxon>
        <taxon>Bacteroidota</taxon>
        <taxon>Chitinophagia</taxon>
        <taxon>Chitinophagales</taxon>
        <taxon>Chitinophagaceae</taxon>
        <taxon>Terrimonas</taxon>
    </lineage>
</organism>
<dbReference type="Gene3D" id="3.40.50.2300">
    <property type="match status" value="1"/>
</dbReference>
<accession>A0ABW6A7A5</accession>
<comment type="caution">
    <text evidence="1">The sequence shown here is derived from an EMBL/GenBank/DDBJ whole genome shotgun (WGS) entry which is preliminary data.</text>
</comment>
<protein>
    <recommendedName>
        <fullName evidence="3">Response regulatory domain-containing protein</fullName>
    </recommendedName>
</protein>
<evidence type="ECO:0000313" key="2">
    <source>
        <dbReference type="Proteomes" id="UP001597511"/>
    </source>
</evidence>
<sequence length="125" mass="13905">MSWNIISVSGNKAMNFIFQTVLSKKYTVLGVETVYQASAELKRGQTDSIVIIDNNNDEEVGSFLQHLETSFSSKDIHIILLSESKDVKLKSAFLKTVFPKPFNPQEVAVYIDSITSKPSVAVFNS</sequence>
<keyword evidence="2" id="KW-1185">Reference proteome</keyword>
<proteinExistence type="predicted"/>
<dbReference type="Proteomes" id="UP001597511">
    <property type="component" value="Unassembled WGS sequence"/>
</dbReference>
<evidence type="ECO:0008006" key="3">
    <source>
        <dbReference type="Google" id="ProtNLM"/>
    </source>
</evidence>
<dbReference type="SUPFAM" id="SSF52172">
    <property type="entry name" value="CheY-like"/>
    <property type="match status" value="1"/>
</dbReference>
<dbReference type="EMBL" id="JBHUOZ010000003">
    <property type="protein sequence ID" value="MFD2920521.1"/>
    <property type="molecule type" value="Genomic_DNA"/>
</dbReference>
<name>A0ABW6A7A5_9BACT</name>
<dbReference type="InterPro" id="IPR011006">
    <property type="entry name" value="CheY-like_superfamily"/>
</dbReference>
<dbReference type="RefSeq" id="WP_386099029.1">
    <property type="nucleotide sequence ID" value="NZ_JBHUOZ010000003.1"/>
</dbReference>
<gene>
    <name evidence="1" type="ORF">ACFS6H_12415</name>
</gene>
<evidence type="ECO:0000313" key="1">
    <source>
        <dbReference type="EMBL" id="MFD2920521.1"/>
    </source>
</evidence>
<reference evidence="2" key="1">
    <citation type="journal article" date="2019" name="Int. J. Syst. Evol. Microbiol.">
        <title>The Global Catalogue of Microorganisms (GCM) 10K type strain sequencing project: providing services to taxonomists for standard genome sequencing and annotation.</title>
        <authorList>
            <consortium name="The Broad Institute Genomics Platform"/>
            <consortium name="The Broad Institute Genome Sequencing Center for Infectious Disease"/>
            <person name="Wu L."/>
            <person name="Ma J."/>
        </authorList>
    </citation>
    <scope>NUCLEOTIDE SEQUENCE [LARGE SCALE GENOMIC DNA]</scope>
    <source>
        <strain evidence="2">KCTC 23299</strain>
    </source>
</reference>